<feature type="non-terminal residue" evidence="1">
    <location>
        <position position="1"/>
    </location>
</feature>
<dbReference type="AlphaFoldDB" id="A0A3B0URG6"/>
<sequence>YFSDTHNKKDIIAYRAGFEKVRVEIEKAISNYPDQILTTSYFNQVITTGQLYGQHWGYKVCTNVSTNFAPNQKRLNNGNPYNPHFRSYNADFKTTRRCCTGINRSCDSCCDAWEHFSWIMINMKKHLGSKEEFTNWLTSMYMFYYINRIISEEGVELQQIHSLLKLYSACL</sequence>
<organism evidence="1">
    <name type="scientific">hydrothermal vent metagenome</name>
    <dbReference type="NCBI Taxonomy" id="652676"/>
    <lineage>
        <taxon>unclassified sequences</taxon>
        <taxon>metagenomes</taxon>
        <taxon>ecological metagenomes</taxon>
    </lineage>
</organism>
<reference evidence="1" key="1">
    <citation type="submission" date="2018-06" db="EMBL/GenBank/DDBJ databases">
        <authorList>
            <person name="Zhirakovskaya E."/>
        </authorList>
    </citation>
    <scope>NUCLEOTIDE SEQUENCE</scope>
</reference>
<name>A0A3B0URG6_9ZZZZ</name>
<accession>A0A3B0URG6</accession>
<protein>
    <submittedName>
        <fullName evidence="1">Uncharacterized protein</fullName>
    </submittedName>
</protein>
<gene>
    <name evidence="1" type="ORF">MNBD_BACTEROID06-828</name>
</gene>
<proteinExistence type="predicted"/>
<dbReference type="EMBL" id="UOES01000486">
    <property type="protein sequence ID" value="VAW28942.1"/>
    <property type="molecule type" value="Genomic_DNA"/>
</dbReference>
<evidence type="ECO:0000313" key="1">
    <source>
        <dbReference type="EMBL" id="VAW28942.1"/>
    </source>
</evidence>